<keyword evidence="3" id="KW-0813">Transport</keyword>
<accession>A0ABT8L7G3</accession>
<dbReference type="InterPro" id="IPR051045">
    <property type="entry name" value="TonB-dependent_transducer"/>
</dbReference>
<protein>
    <submittedName>
        <fullName evidence="12">TonB family protein</fullName>
    </submittedName>
</protein>
<gene>
    <name evidence="12" type="ORF">QQ020_13950</name>
</gene>
<feature type="domain" description="TonB C-terminal" evidence="11">
    <location>
        <begin position="307"/>
        <end position="403"/>
    </location>
</feature>
<dbReference type="PROSITE" id="PS52015">
    <property type="entry name" value="TONB_CTD"/>
    <property type="match status" value="1"/>
</dbReference>
<keyword evidence="13" id="KW-1185">Reference proteome</keyword>
<reference evidence="12" key="1">
    <citation type="submission" date="2023-06" db="EMBL/GenBank/DDBJ databases">
        <title>Genomic of Agaribacillus aureum.</title>
        <authorList>
            <person name="Wang G."/>
        </authorList>
    </citation>
    <scope>NUCLEOTIDE SEQUENCE</scope>
    <source>
        <strain evidence="12">BMA12</strain>
    </source>
</reference>
<comment type="similarity">
    <text evidence="2">Belongs to the TonB family.</text>
</comment>
<dbReference type="PANTHER" id="PTHR33446">
    <property type="entry name" value="PROTEIN TONB-RELATED"/>
    <property type="match status" value="1"/>
</dbReference>
<evidence type="ECO:0000256" key="5">
    <source>
        <dbReference type="ARBA" id="ARBA00022519"/>
    </source>
</evidence>
<sequence>MINYLIELSVIHTVLILGYGCFLRKERQYAKMRFYLIAATILALTIPFFKLPKLSFHGEGSIDTIPIEVIPIDDIAVSPAGDMSTWNYGLFIWIYGVISAFFLFKFFGGVLYLFYLEHKSSYEKFNDLYVRKVSNIKGSFTFFNWIFLSDKINKNRQDYGIILRHEKAHAALGHTYDLIFFELFKVCFWWLPGTWYVNKEIRKIHEYQADAYALKSCNIDQYSSILISTTLKSNGLGLASSFHDGLILKRLIAMKQQAKDLSPWKLGALSVLCALLFIVFACSEEQTDSPHTNQLFSLVEELPEFEGGMDAFYQYVGKEIKYPLQARQIGIGGHVFVRFVVEKDGSLSGVKSVKGIGAGCDREVIRAIQNAPSFKPGKQRGKPVRVQMVMPVTFTLLEDKINGRVVVAEAKIIDSQLKVEANYNNGAWSGTVYDEEGEGLPGANIMVAGTTTGTVSDRDGNFMVNADESRDLRVSFVGYESVKIAGN</sequence>
<dbReference type="InterPro" id="IPR008969">
    <property type="entry name" value="CarboxyPept-like_regulatory"/>
</dbReference>
<evidence type="ECO:0000256" key="4">
    <source>
        <dbReference type="ARBA" id="ARBA00022475"/>
    </source>
</evidence>
<feature type="transmembrane region" description="Helical" evidence="10">
    <location>
        <begin position="6"/>
        <end position="22"/>
    </location>
</feature>
<organism evidence="12 13">
    <name type="scientific">Agaribacillus aureus</name>
    <dbReference type="NCBI Taxonomy" id="3051825"/>
    <lineage>
        <taxon>Bacteria</taxon>
        <taxon>Pseudomonadati</taxon>
        <taxon>Bacteroidota</taxon>
        <taxon>Cytophagia</taxon>
        <taxon>Cytophagales</taxon>
        <taxon>Splendidivirgaceae</taxon>
        <taxon>Agaribacillus</taxon>
    </lineage>
</organism>
<name>A0ABT8L7G3_9BACT</name>
<feature type="transmembrane region" description="Helical" evidence="10">
    <location>
        <begin position="264"/>
        <end position="281"/>
    </location>
</feature>
<dbReference type="Pfam" id="PF13715">
    <property type="entry name" value="CarbopepD_reg_2"/>
    <property type="match status" value="1"/>
</dbReference>
<evidence type="ECO:0000256" key="7">
    <source>
        <dbReference type="ARBA" id="ARBA00022927"/>
    </source>
</evidence>
<dbReference type="EMBL" id="JAUJEB010000002">
    <property type="protein sequence ID" value="MDN5213166.1"/>
    <property type="molecule type" value="Genomic_DNA"/>
</dbReference>
<feature type="transmembrane region" description="Helical" evidence="10">
    <location>
        <begin position="92"/>
        <end position="115"/>
    </location>
</feature>
<dbReference type="Gene3D" id="3.30.1150.10">
    <property type="match status" value="1"/>
</dbReference>
<evidence type="ECO:0000259" key="11">
    <source>
        <dbReference type="PROSITE" id="PS52015"/>
    </source>
</evidence>
<evidence type="ECO:0000256" key="3">
    <source>
        <dbReference type="ARBA" id="ARBA00022448"/>
    </source>
</evidence>
<keyword evidence="6 10" id="KW-0812">Transmembrane</keyword>
<keyword evidence="8 10" id="KW-1133">Transmembrane helix</keyword>
<evidence type="ECO:0000256" key="10">
    <source>
        <dbReference type="SAM" id="Phobius"/>
    </source>
</evidence>
<evidence type="ECO:0000256" key="8">
    <source>
        <dbReference type="ARBA" id="ARBA00022989"/>
    </source>
</evidence>
<proteinExistence type="inferred from homology"/>
<dbReference type="SUPFAM" id="SSF49464">
    <property type="entry name" value="Carboxypeptidase regulatory domain-like"/>
    <property type="match status" value="1"/>
</dbReference>
<keyword evidence="9 10" id="KW-0472">Membrane</keyword>
<evidence type="ECO:0000256" key="2">
    <source>
        <dbReference type="ARBA" id="ARBA00006555"/>
    </source>
</evidence>
<comment type="subcellular location">
    <subcellularLocation>
        <location evidence="1">Cell inner membrane</location>
        <topology evidence="1">Single-pass membrane protein</topology>
        <orientation evidence="1">Periplasmic side</orientation>
    </subcellularLocation>
</comment>
<dbReference type="RefSeq" id="WP_346758506.1">
    <property type="nucleotide sequence ID" value="NZ_JAUJEB010000002.1"/>
</dbReference>
<keyword evidence="7" id="KW-0653">Protein transport</keyword>
<dbReference type="Gene3D" id="2.60.40.1120">
    <property type="entry name" value="Carboxypeptidase-like, regulatory domain"/>
    <property type="match status" value="1"/>
</dbReference>
<dbReference type="InterPro" id="IPR006260">
    <property type="entry name" value="TonB/TolA_C"/>
</dbReference>
<evidence type="ECO:0000313" key="13">
    <source>
        <dbReference type="Proteomes" id="UP001172083"/>
    </source>
</evidence>
<dbReference type="InterPro" id="IPR037682">
    <property type="entry name" value="TonB_C"/>
</dbReference>
<feature type="transmembrane region" description="Helical" evidence="10">
    <location>
        <begin position="34"/>
        <end position="51"/>
    </location>
</feature>
<evidence type="ECO:0000313" key="12">
    <source>
        <dbReference type="EMBL" id="MDN5213166.1"/>
    </source>
</evidence>
<dbReference type="Pfam" id="PF03544">
    <property type="entry name" value="TonB_C"/>
    <property type="match status" value="1"/>
</dbReference>
<dbReference type="PANTHER" id="PTHR33446:SF2">
    <property type="entry name" value="PROTEIN TONB"/>
    <property type="match status" value="1"/>
</dbReference>
<evidence type="ECO:0000256" key="6">
    <source>
        <dbReference type="ARBA" id="ARBA00022692"/>
    </source>
</evidence>
<comment type="caution">
    <text evidence="12">The sequence shown here is derived from an EMBL/GenBank/DDBJ whole genome shotgun (WGS) entry which is preliminary data.</text>
</comment>
<keyword evidence="5" id="KW-0997">Cell inner membrane</keyword>
<keyword evidence="4" id="KW-1003">Cell membrane</keyword>
<dbReference type="Proteomes" id="UP001172083">
    <property type="component" value="Unassembled WGS sequence"/>
</dbReference>
<dbReference type="SUPFAM" id="SSF74653">
    <property type="entry name" value="TolA/TonB C-terminal domain"/>
    <property type="match status" value="1"/>
</dbReference>
<evidence type="ECO:0000256" key="1">
    <source>
        <dbReference type="ARBA" id="ARBA00004383"/>
    </source>
</evidence>
<evidence type="ECO:0000256" key="9">
    <source>
        <dbReference type="ARBA" id="ARBA00023136"/>
    </source>
</evidence>
<dbReference type="NCBIfam" id="TIGR01352">
    <property type="entry name" value="tonB_Cterm"/>
    <property type="match status" value="1"/>
</dbReference>